<reference evidence="2 3" key="1">
    <citation type="submission" date="2023-04" db="EMBL/GenBank/DDBJ databases">
        <title>Genome of Basidiobolus ranarum AG-B5.</title>
        <authorList>
            <person name="Stajich J.E."/>
            <person name="Carter-House D."/>
            <person name="Gryganskyi A."/>
        </authorList>
    </citation>
    <scope>NUCLEOTIDE SEQUENCE [LARGE SCALE GENOMIC DNA]</scope>
    <source>
        <strain evidence="2 3">AG-B5</strain>
    </source>
</reference>
<accession>A0ABR2VQ54</accession>
<sequence length="182" mass="19476">MSVAGNRRKVVICGGGVIGASISYYLSTMDSSNFEICLVERDSLACGASGKAGGFLALDWCEGSTTDKLARESFKLHIDLANKLNGAERYGYRCLDALAVTASLENKGIKEPPLSWLNKGVIQNTSILGGQATTAQVHPYHFTHTLWQEAEAHGAKLLHGCVQGIKYDQSGKPEGVFVDGQV</sequence>
<dbReference type="PANTHER" id="PTHR13847">
    <property type="entry name" value="SARCOSINE DEHYDROGENASE-RELATED"/>
    <property type="match status" value="1"/>
</dbReference>
<dbReference type="SUPFAM" id="SSF51905">
    <property type="entry name" value="FAD/NAD(P)-binding domain"/>
    <property type="match status" value="1"/>
</dbReference>
<evidence type="ECO:0000313" key="3">
    <source>
        <dbReference type="Proteomes" id="UP001479436"/>
    </source>
</evidence>
<feature type="non-terminal residue" evidence="2">
    <location>
        <position position="182"/>
    </location>
</feature>
<dbReference type="EMBL" id="JASJQH010008336">
    <property type="protein sequence ID" value="KAK9693432.1"/>
    <property type="molecule type" value="Genomic_DNA"/>
</dbReference>
<organism evidence="2 3">
    <name type="scientific">Basidiobolus ranarum</name>
    <dbReference type="NCBI Taxonomy" id="34480"/>
    <lineage>
        <taxon>Eukaryota</taxon>
        <taxon>Fungi</taxon>
        <taxon>Fungi incertae sedis</taxon>
        <taxon>Zoopagomycota</taxon>
        <taxon>Entomophthoromycotina</taxon>
        <taxon>Basidiobolomycetes</taxon>
        <taxon>Basidiobolales</taxon>
        <taxon>Basidiobolaceae</taxon>
        <taxon>Basidiobolus</taxon>
    </lineage>
</organism>
<dbReference type="InterPro" id="IPR036188">
    <property type="entry name" value="FAD/NAD-bd_sf"/>
</dbReference>
<proteinExistence type="predicted"/>
<gene>
    <name evidence="2" type="ORF">K7432_013933</name>
</gene>
<protein>
    <recommendedName>
        <fullName evidence="1">FAD dependent oxidoreductase domain-containing protein</fullName>
    </recommendedName>
</protein>
<evidence type="ECO:0000259" key="1">
    <source>
        <dbReference type="Pfam" id="PF01266"/>
    </source>
</evidence>
<dbReference type="Proteomes" id="UP001479436">
    <property type="component" value="Unassembled WGS sequence"/>
</dbReference>
<dbReference type="InterPro" id="IPR006076">
    <property type="entry name" value="FAD-dep_OxRdtase"/>
</dbReference>
<keyword evidence="3" id="KW-1185">Reference proteome</keyword>
<comment type="caution">
    <text evidence="2">The sequence shown here is derived from an EMBL/GenBank/DDBJ whole genome shotgun (WGS) entry which is preliminary data.</text>
</comment>
<feature type="domain" description="FAD dependent oxidoreductase" evidence="1">
    <location>
        <begin position="9"/>
        <end position="176"/>
    </location>
</feature>
<dbReference type="Gene3D" id="3.50.50.60">
    <property type="entry name" value="FAD/NAD(P)-binding domain"/>
    <property type="match status" value="1"/>
</dbReference>
<dbReference type="Gene3D" id="3.30.9.10">
    <property type="entry name" value="D-Amino Acid Oxidase, subunit A, domain 2"/>
    <property type="match status" value="1"/>
</dbReference>
<dbReference type="PANTHER" id="PTHR13847:SF150">
    <property type="entry name" value="OXIDOREDUCTASE TDA3-RELATED"/>
    <property type="match status" value="1"/>
</dbReference>
<dbReference type="Pfam" id="PF01266">
    <property type="entry name" value="DAO"/>
    <property type="match status" value="1"/>
</dbReference>
<evidence type="ECO:0000313" key="2">
    <source>
        <dbReference type="EMBL" id="KAK9693432.1"/>
    </source>
</evidence>
<name>A0ABR2VQ54_9FUNG</name>